<protein>
    <submittedName>
        <fullName evidence="8">MFS transporter</fullName>
    </submittedName>
</protein>
<comment type="caution">
    <text evidence="8">The sequence shown here is derived from an EMBL/GenBank/DDBJ whole genome shotgun (WGS) entry which is preliminary data.</text>
</comment>
<feature type="compositionally biased region" description="Low complexity" evidence="5">
    <location>
        <begin position="18"/>
        <end position="33"/>
    </location>
</feature>
<dbReference type="PROSITE" id="PS50850">
    <property type="entry name" value="MFS"/>
    <property type="match status" value="1"/>
</dbReference>
<evidence type="ECO:0000256" key="5">
    <source>
        <dbReference type="SAM" id="MobiDB-lite"/>
    </source>
</evidence>
<dbReference type="PANTHER" id="PTHR42910">
    <property type="entry name" value="TRANSPORTER SCO4007-RELATED"/>
    <property type="match status" value="1"/>
</dbReference>
<evidence type="ECO:0000256" key="1">
    <source>
        <dbReference type="ARBA" id="ARBA00004651"/>
    </source>
</evidence>
<feature type="transmembrane region" description="Helical" evidence="6">
    <location>
        <begin position="109"/>
        <end position="129"/>
    </location>
</feature>
<feature type="compositionally biased region" description="Basic and acidic residues" evidence="5">
    <location>
        <begin position="1"/>
        <end position="13"/>
    </location>
</feature>
<dbReference type="CDD" id="cd17324">
    <property type="entry name" value="MFS_NepI_like"/>
    <property type="match status" value="1"/>
</dbReference>
<name>A0ABQ2LM35_9ACTN</name>
<evidence type="ECO:0000256" key="2">
    <source>
        <dbReference type="ARBA" id="ARBA00022692"/>
    </source>
</evidence>
<sequence>MTEHMTASDRGGEHGSGPAARTPAPNPAAPQAAPQAGLSRGMVLLLAVACGVAVGNIYFPQAVSPLVASGLGVSGDTAALVVTAAQFGYAIGIFFLVPLGDRVPHRTLIAVLFAVTGTALLAASTAPALPPLLGASALVGVTTVVAPIVAPMAAGLVPAERRGAVTGTLLSGSIGGMLLSRAFGGVLGEWLGWRAPYVVTAVLALLIAGVLARTLPPTVPTSRQRYPALLGESLRLLRTEPLLRLSCFYQAAVFAGFQAVWTGVALFLTDDDIYDLGASAVGALALVNAGTMLATPFAGRQIDRRGPDVVNAVCVGAVAASAGVLALGGLGGAVGLTALALGTLLMDVAMQSGMVANQVRIFALSGEARSRLNTAYMTCAFIGGAAGSSLGALAYSTLGWAGVCGLVAVLGAVAVPVVVRRLRRVRRVRSGRCVSD</sequence>
<dbReference type="EMBL" id="BMNG01000002">
    <property type="protein sequence ID" value="GGO36750.1"/>
    <property type="molecule type" value="Genomic_DNA"/>
</dbReference>
<dbReference type="InterPro" id="IPR020846">
    <property type="entry name" value="MFS_dom"/>
</dbReference>
<feature type="transmembrane region" description="Helical" evidence="6">
    <location>
        <begin position="309"/>
        <end position="327"/>
    </location>
</feature>
<feature type="transmembrane region" description="Helical" evidence="6">
    <location>
        <begin position="41"/>
        <end position="59"/>
    </location>
</feature>
<evidence type="ECO:0000313" key="9">
    <source>
        <dbReference type="Proteomes" id="UP000656881"/>
    </source>
</evidence>
<feature type="region of interest" description="Disordered" evidence="5">
    <location>
        <begin position="1"/>
        <end position="33"/>
    </location>
</feature>
<evidence type="ECO:0000256" key="4">
    <source>
        <dbReference type="ARBA" id="ARBA00023136"/>
    </source>
</evidence>
<evidence type="ECO:0000256" key="6">
    <source>
        <dbReference type="SAM" id="Phobius"/>
    </source>
</evidence>
<comment type="subcellular location">
    <subcellularLocation>
        <location evidence="1">Cell membrane</location>
        <topology evidence="1">Multi-pass membrane protein</topology>
    </subcellularLocation>
</comment>
<dbReference type="PANTHER" id="PTHR42910:SF1">
    <property type="entry name" value="MAJOR FACILITATOR SUPERFAMILY (MFS) PROFILE DOMAIN-CONTAINING PROTEIN"/>
    <property type="match status" value="1"/>
</dbReference>
<dbReference type="RefSeq" id="WP_373287885.1">
    <property type="nucleotide sequence ID" value="NZ_BMNG01000002.1"/>
</dbReference>
<evidence type="ECO:0000259" key="7">
    <source>
        <dbReference type="PROSITE" id="PS50850"/>
    </source>
</evidence>
<feature type="transmembrane region" description="Helical" evidence="6">
    <location>
        <begin position="400"/>
        <end position="419"/>
    </location>
</feature>
<dbReference type="Pfam" id="PF07690">
    <property type="entry name" value="MFS_1"/>
    <property type="match status" value="1"/>
</dbReference>
<feature type="transmembrane region" description="Helical" evidence="6">
    <location>
        <begin position="195"/>
        <end position="215"/>
    </location>
</feature>
<evidence type="ECO:0000313" key="8">
    <source>
        <dbReference type="EMBL" id="GGO36750.1"/>
    </source>
</evidence>
<feature type="transmembrane region" description="Helical" evidence="6">
    <location>
        <begin position="79"/>
        <end position="97"/>
    </location>
</feature>
<keyword evidence="3 6" id="KW-1133">Transmembrane helix</keyword>
<keyword evidence="2 6" id="KW-0812">Transmembrane</keyword>
<feature type="transmembrane region" description="Helical" evidence="6">
    <location>
        <begin position="276"/>
        <end position="297"/>
    </location>
</feature>
<accession>A0ABQ2LM35</accession>
<gene>
    <name evidence="8" type="ORF">GCM10012286_09240</name>
</gene>
<dbReference type="Gene3D" id="1.20.1250.20">
    <property type="entry name" value="MFS general substrate transporter like domains"/>
    <property type="match status" value="1"/>
</dbReference>
<dbReference type="InterPro" id="IPR036259">
    <property type="entry name" value="MFS_trans_sf"/>
</dbReference>
<dbReference type="SUPFAM" id="SSF103473">
    <property type="entry name" value="MFS general substrate transporter"/>
    <property type="match status" value="1"/>
</dbReference>
<evidence type="ECO:0000256" key="3">
    <source>
        <dbReference type="ARBA" id="ARBA00022989"/>
    </source>
</evidence>
<keyword evidence="9" id="KW-1185">Reference proteome</keyword>
<keyword evidence="4 6" id="KW-0472">Membrane</keyword>
<dbReference type="Proteomes" id="UP000656881">
    <property type="component" value="Unassembled WGS sequence"/>
</dbReference>
<organism evidence="8 9">
    <name type="scientific">Streptomyces lasiicapitis</name>
    <dbReference type="NCBI Taxonomy" id="1923961"/>
    <lineage>
        <taxon>Bacteria</taxon>
        <taxon>Bacillati</taxon>
        <taxon>Actinomycetota</taxon>
        <taxon>Actinomycetes</taxon>
        <taxon>Kitasatosporales</taxon>
        <taxon>Streptomycetaceae</taxon>
        <taxon>Streptomyces</taxon>
    </lineage>
</organism>
<reference evidence="9" key="1">
    <citation type="journal article" date="2019" name="Int. J. Syst. Evol. Microbiol.">
        <title>The Global Catalogue of Microorganisms (GCM) 10K type strain sequencing project: providing services to taxonomists for standard genome sequencing and annotation.</title>
        <authorList>
            <consortium name="The Broad Institute Genomics Platform"/>
            <consortium name="The Broad Institute Genome Sequencing Center for Infectious Disease"/>
            <person name="Wu L."/>
            <person name="Ma J."/>
        </authorList>
    </citation>
    <scope>NUCLEOTIDE SEQUENCE [LARGE SCALE GENOMIC DNA]</scope>
    <source>
        <strain evidence="9">CGMCC 4.7349</strain>
    </source>
</reference>
<feature type="domain" description="Major facilitator superfamily (MFS) profile" evidence="7">
    <location>
        <begin position="39"/>
        <end position="423"/>
    </location>
</feature>
<feature type="transmembrane region" description="Helical" evidence="6">
    <location>
        <begin position="242"/>
        <end position="264"/>
    </location>
</feature>
<feature type="transmembrane region" description="Helical" evidence="6">
    <location>
        <begin position="164"/>
        <end position="183"/>
    </location>
</feature>
<dbReference type="InterPro" id="IPR011701">
    <property type="entry name" value="MFS"/>
</dbReference>
<feature type="transmembrane region" description="Helical" evidence="6">
    <location>
        <begin position="135"/>
        <end position="157"/>
    </location>
</feature>
<proteinExistence type="predicted"/>